<dbReference type="FunFam" id="1.10.10.1210:FF:000001">
    <property type="entry name" value="melanoma-associated antigen D1"/>
    <property type="match status" value="1"/>
</dbReference>
<protein>
    <submittedName>
        <fullName evidence="3">MAGE family member D2</fullName>
    </submittedName>
</protein>
<evidence type="ECO:0000313" key="4">
    <source>
        <dbReference type="Proteomes" id="UP000291022"/>
    </source>
</evidence>
<feature type="region of interest" description="Disordered" evidence="1">
    <location>
        <begin position="38"/>
        <end position="84"/>
    </location>
</feature>
<dbReference type="AlphaFoldDB" id="A0A452R6V1"/>
<dbReference type="Ensembl" id="ENSUAMT00000015872.1">
    <property type="protein sequence ID" value="ENSUAMP00000014142.1"/>
    <property type="gene ID" value="ENSUAMG00000011179.1"/>
</dbReference>
<dbReference type="GO" id="GO:0005634">
    <property type="term" value="C:nucleus"/>
    <property type="evidence" value="ECO:0007669"/>
    <property type="project" value="TreeGrafter"/>
</dbReference>
<dbReference type="OMA" id="DKSDHLY"/>
<dbReference type="Pfam" id="PF01454">
    <property type="entry name" value="MAGE"/>
    <property type="match status" value="1"/>
</dbReference>
<dbReference type="SMART" id="SM01373">
    <property type="entry name" value="MAGE"/>
    <property type="match status" value="1"/>
</dbReference>
<dbReference type="Gene3D" id="1.10.10.1210">
    <property type="entry name" value="MAGE homology domain, winged helix WH2 motif"/>
    <property type="match status" value="1"/>
</dbReference>
<evidence type="ECO:0000259" key="2">
    <source>
        <dbReference type="PROSITE" id="PS50838"/>
    </source>
</evidence>
<evidence type="ECO:0000256" key="1">
    <source>
        <dbReference type="SAM" id="MobiDB-lite"/>
    </source>
</evidence>
<proteinExistence type="predicted"/>
<name>A0A452R6V1_URSAM</name>
<feature type="compositionally biased region" description="Low complexity" evidence="1">
    <location>
        <begin position="40"/>
        <end position="55"/>
    </location>
</feature>
<dbReference type="GeneTree" id="ENSGT00940000161795"/>
<feature type="compositionally biased region" description="Polar residues" evidence="1">
    <location>
        <begin position="156"/>
        <end position="165"/>
    </location>
</feature>
<sequence>MSDTSKRGTGPTRFQAETSVKDSGLKIQTLLTVTQNLEVSETPKTSKASPTTKLTDTQVLAVEKKNPAADTKMQSADPQPVTMPATETKKISCVADSKVNTKALETEASASQALADEAKPEGAAAQAQENQDTRPKVKAKKARKVKHLNGEEDGNSDQSQASGTTAGPIAFWAPAKLQSSQEPEAPPPRDVALLQGRANDLVKYLLVKDQTKIPIKRSDMLKDIIKEYTDVYPEIIERAGYSLEKVFGIQLKEIDKNDHLYILLSTLEPTDAGILGTTKDSPKLGLLMVLLSIIFMNGNRSSEAVIWEVLRKLGLRPGIHHSLFGDVKKLITDEFVKQKYLDYARVPNSNPPEYEFFWGLRSYYETSKMKVLKFACKVQKKDPKEWAAQYREAMEADMKAAAEAAAEAKARAEIRARMGIGLGSENAAGPCNWDEADIGPWAKARIQAGAEAKAKAQESGGASSGASASASGGFGASASLTATLTFGLFAGLSGAGASTSGSSGACGFSYK</sequence>
<feature type="compositionally biased region" description="Basic residues" evidence="1">
    <location>
        <begin position="136"/>
        <end position="147"/>
    </location>
</feature>
<keyword evidence="4" id="KW-1185">Reference proteome</keyword>
<feature type="region of interest" description="Disordered" evidence="1">
    <location>
        <begin position="1"/>
        <end position="21"/>
    </location>
</feature>
<dbReference type="PROSITE" id="PS50838">
    <property type="entry name" value="MAGE"/>
    <property type="match status" value="1"/>
</dbReference>
<dbReference type="InterPro" id="IPR041899">
    <property type="entry name" value="MAGE_WH2"/>
</dbReference>
<dbReference type="Proteomes" id="UP000291022">
    <property type="component" value="Unassembled WGS sequence"/>
</dbReference>
<accession>A0A452R6V1</accession>
<evidence type="ECO:0000313" key="3">
    <source>
        <dbReference type="Ensembl" id="ENSUAMP00000014142.1"/>
    </source>
</evidence>
<feature type="domain" description="MAGE" evidence="2">
    <location>
        <begin position="194"/>
        <end position="393"/>
    </location>
</feature>
<dbReference type="InterPro" id="IPR037445">
    <property type="entry name" value="MAGE"/>
</dbReference>
<reference evidence="3" key="2">
    <citation type="submission" date="2025-08" db="UniProtKB">
        <authorList>
            <consortium name="Ensembl"/>
        </authorList>
    </citation>
    <scope>IDENTIFICATION</scope>
</reference>
<feature type="region of interest" description="Disordered" evidence="1">
    <location>
        <begin position="110"/>
        <end position="165"/>
    </location>
</feature>
<reference evidence="4" key="1">
    <citation type="submission" date="2016-06" db="EMBL/GenBank/DDBJ databases">
        <title>De novo assembly and RNA-Seq shows season-dependent expression and editing in black bear kidneys.</title>
        <authorList>
            <person name="Korstanje R."/>
            <person name="Srivastava A."/>
            <person name="Sarsani V.K."/>
            <person name="Sheehan S.M."/>
            <person name="Seger R.L."/>
            <person name="Barter M.E."/>
            <person name="Lindqvist C."/>
            <person name="Brody L.C."/>
            <person name="Mullikin J.C."/>
        </authorList>
    </citation>
    <scope>NUCLEOTIDE SEQUENCE [LARGE SCALE GENOMIC DNA]</scope>
</reference>
<dbReference type="GO" id="GO:0000122">
    <property type="term" value="P:negative regulation of transcription by RNA polymerase II"/>
    <property type="evidence" value="ECO:0007669"/>
    <property type="project" value="TreeGrafter"/>
</dbReference>
<dbReference type="PANTHER" id="PTHR11736:SF11">
    <property type="entry name" value="MELANOMA-ASSOCIATED ANTIGEN D2"/>
    <property type="match status" value="1"/>
</dbReference>
<dbReference type="InterPro" id="IPR041898">
    <property type="entry name" value="MAGE_WH1"/>
</dbReference>
<dbReference type="FunFam" id="1.10.10.1200:FF:000001">
    <property type="entry name" value="Melanoma-associated antigen D1"/>
    <property type="match status" value="1"/>
</dbReference>
<organism evidence="3 4">
    <name type="scientific">Ursus americanus</name>
    <name type="common">American black bear</name>
    <name type="synonym">Euarctos americanus</name>
    <dbReference type="NCBI Taxonomy" id="9643"/>
    <lineage>
        <taxon>Eukaryota</taxon>
        <taxon>Metazoa</taxon>
        <taxon>Chordata</taxon>
        <taxon>Craniata</taxon>
        <taxon>Vertebrata</taxon>
        <taxon>Euteleostomi</taxon>
        <taxon>Mammalia</taxon>
        <taxon>Eutheria</taxon>
        <taxon>Laurasiatheria</taxon>
        <taxon>Carnivora</taxon>
        <taxon>Caniformia</taxon>
        <taxon>Ursidae</taxon>
        <taxon>Ursus</taxon>
    </lineage>
</organism>
<dbReference type="Gene3D" id="1.10.10.1200">
    <property type="entry name" value="MAGE homology domain, winged helix WH1 motif"/>
    <property type="match status" value="1"/>
</dbReference>
<dbReference type="PANTHER" id="PTHR11736">
    <property type="entry name" value="MELANOMA-ASSOCIATED ANTIGEN MAGE ANTIGEN"/>
    <property type="match status" value="1"/>
</dbReference>
<gene>
    <name evidence="3" type="primary">MAGED2</name>
</gene>
<dbReference type="InterPro" id="IPR002190">
    <property type="entry name" value="MHD_dom"/>
</dbReference>
<reference evidence="3" key="3">
    <citation type="submission" date="2025-09" db="UniProtKB">
        <authorList>
            <consortium name="Ensembl"/>
        </authorList>
    </citation>
    <scope>IDENTIFICATION</scope>
</reference>